<dbReference type="EMBL" id="JRYO01000187">
    <property type="protein sequence ID" value="KHE91640.1"/>
    <property type="molecule type" value="Genomic_DNA"/>
</dbReference>
<reference evidence="1 2" key="1">
    <citation type="submission" date="2014-10" db="EMBL/GenBank/DDBJ databases">
        <title>Draft genome of anammox bacterium scalindua brodae, obtained using differential coverage binning of sequence data from two enrichment reactors.</title>
        <authorList>
            <person name="Speth D.R."/>
            <person name="Russ L."/>
            <person name="Kartal B."/>
            <person name="Op den Camp H.J."/>
            <person name="Dutilh B.E."/>
            <person name="Jetten M.S."/>
        </authorList>
    </citation>
    <scope>NUCLEOTIDE SEQUENCE [LARGE SCALE GENOMIC DNA]</scope>
    <source>
        <strain evidence="1">RU1</strain>
    </source>
</reference>
<proteinExistence type="predicted"/>
<dbReference type="AlphaFoldDB" id="A0A0B0ELS2"/>
<comment type="caution">
    <text evidence="1">The sequence shown here is derived from an EMBL/GenBank/DDBJ whole genome shotgun (WGS) entry which is preliminary data.</text>
</comment>
<organism evidence="1 2">
    <name type="scientific">Candidatus Scalindua brodae</name>
    <dbReference type="NCBI Taxonomy" id="237368"/>
    <lineage>
        <taxon>Bacteria</taxon>
        <taxon>Pseudomonadati</taxon>
        <taxon>Planctomycetota</taxon>
        <taxon>Candidatus Brocadiia</taxon>
        <taxon>Candidatus Brocadiales</taxon>
        <taxon>Candidatus Scalinduaceae</taxon>
        <taxon>Candidatus Scalindua</taxon>
    </lineage>
</organism>
<gene>
    <name evidence="1" type="ORF">SCABRO_02610</name>
</gene>
<name>A0A0B0ELS2_9BACT</name>
<dbReference type="Proteomes" id="UP000030652">
    <property type="component" value="Unassembled WGS sequence"/>
</dbReference>
<protein>
    <submittedName>
        <fullName evidence="1">Uncharacterized protein</fullName>
    </submittedName>
</protein>
<sequence>MSDHKQNLSSDFNPGRRQFLIRDIPGAALAGYAVKTGISGAALELFSAGTGAESI</sequence>
<accession>A0A0B0ELS2</accession>
<evidence type="ECO:0000313" key="1">
    <source>
        <dbReference type="EMBL" id="KHE91640.1"/>
    </source>
</evidence>
<evidence type="ECO:0000313" key="2">
    <source>
        <dbReference type="Proteomes" id="UP000030652"/>
    </source>
</evidence>